<feature type="compositionally biased region" description="Basic residues" evidence="1">
    <location>
        <begin position="8"/>
        <end position="20"/>
    </location>
</feature>
<accession>A0A558DCX8</accession>
<dbReference type="GO" id="GO:0006749">
    <property type="term" value="P:glutathione metabolic process"/>
    <property type="evidence" value="ECO:0007669"/>
    <property type="project" value="TreeGrafter"/>
</dbReference>
<keyword evidence="4" id="KW-1185">Reference proteome</keyword>
<dbReference type="PANTHER" id="PTHR11365">
    <property type="entry name" value="5-OXOPROLINASE RELATED"/>
    <property type="match status" value="1"/>
</dbReference>
<reference evidence="3 4" key="1">
    <citation type="submission" date="2019-07" db="EMBL/GenBank/DDBJ databases">
        <authorList>
            <person name="Duangmal K."/>
            <person name="Teo W.F.A."/>
        </authorList>
    </citation>
    <scope>NUCLEOTIDE SEQUENCE [LARGE SCALE GENOMIC DNA]</scope>
    <source>
        <strain evidence="3 4">TBRC 6029</strain>
    </source>
</reference>
<feature type="domain" description="Hydantoinase B/oxoprolinase" evidence="2">
    <location>
        <begin position="55"/>
        <end position="611"/>
    </location>
</feature>
<dbReference type="EMBL" id="VJWX01000035">
    <property type="protein sequence ID" value="TVT58880.1"/>
    <property type="molecule type" value="Genomic_DNA"/>
</dbReference>
<organism evidence="3 4">
    <name type="scientific">Amycolatopsis rhizosphaerae</name>
    <dbReference type="NCBI Taxonomy" id="2053003"/>
    <lineage>
        <taxon>Bacteria</taxon>
        <taxon>Bacillati</taxon>
        <taxon>Actinomycetota</taxon>
        <taxon>Actinomycetes</taxon>
        <taxon>Pseudonocardiales</taxon>
        <taxon>Pseudonocardiaceae</taxon>
        <taxon>Amycolatopsis</taxon>
    </lineage>
</organism>
<evidence type="ECO:0000256" key="1">
    <source>
        <dbReference type="SAM" id="MobiDB-lite"/>
    </source>
</evidence>
<dbReference type="AlphaFoldDB" id="A0A558DCX8"/>
<evidence type="ECO:0000259" key="2">
    <source>
        <dbReference type="Pfam" id="PF02538"/>
    </source>
</evidence>
<dbReference type="GO" id="GO:0005829">
    <property type="term" value="C:cytosol"/>
    <property type="evidence" value="ECO:0007669"/>
    <property type="project" value="TreeGrafter"/>
</dbReference>
<proteinExistence type="predicted"/>
<dbReference type="OrthoDB" id="102473at2"/>
<evidence type="ECO:0000313" key="3">
    <source>
        <dbReference type="EMBL" id="TVT58880.1"/>
    </source>
</evidence>
<sequence>MGSDPRRLRNLRPRTHHRRGGPAVSGRDLSINARLKPEPWTDRERAALPAVNDHDLSIFAHKLETTAVECQELLLRLGASTGARWGDSGFAFYTAQGDIAVCSTGIYFHAFLQQIPIKYTMAHWLDDPSVGVRPGDAFFNNDPLYGGVHAADMTVFMPVFDGEELIGWVGAVIHTGECGAQDPGGVTLRSRNRYEEGILIPPTKICAEGVVREDVINLLANGVRDPRMLVMDIKARLAACRRGQERLLDEARRRGGDFVVGGLRQLIQMAADAARDRVRSLPEATVRQNAFLDTIGTGDALLKLGLSVTKRGEKLHLDLTDCSPELVDHSSNTFPHTLVGMSATYLCNYLFPDLPVNSGLSEVLDWTFREGTFVSPSADAAVSMCPNPMAVFNLAFSLALAKLVYVQSPDRAVAPWFSGFNMPIYGGMNQWGEPVSDLFSELNAGGSGARPAEDGVNVAGAFFASLSDSGEVEQNELGIPVLYAFRNRFLADSCGHGRHRGGAGLDAAYMVHHVPFLMFGSLGFGSRFPCSLGLFGGYASPSLPSIAVKGGDLLERLANRDPSVPATSTELLEGGALAGEYHYRSMNTPVEPAANGDVYLVPTGGGTGYGDVLEREPAAVVRDLREGIVTAWAAEHVYGVVVDEATGEADDVATAAARAAIRAQRLSRGRPLAEFEREWSRLRPPDEVLVAYGAWPHPVDGPVPQGVMR</sequence>
<feature type="region of interest" description="Disordered" evidence="1">
    <location>
        <begin position="1"/>
        <end position="27"/>
    </location>
</feature>
<protein>
    <submittedName>
        <fullName evidence="3">Hydantoinase B/oxoprolinase family protein</fullName>
    </submittedName>
</protein>
<name>A0A558DCX8_9PSEU</name>
<dbReference type="InterPro" id="IPR045079">
    <property type="entry name" value="Oxoprolinase-like"/>
</dbReference>
<dbReference type="GO" id="GO:0017168">
    <property type="term" value="F:5-oxoprolinase (ATP-hydrolyzing) activity"/>
    <property type="evidence" value="ECO:0007669"/>
    <property type="project" value="TreeGrafter"/>
</dbReference>
<gene>
    <name evidence="3" type="ORF">FNH05_06145</name>
</gene>
<dbReference type="PANTHER" id="PTHR11365:SF23">
    <property type="entry name" value="HYPOTHETICAL 5-OXOPROLINASE (EUROFUNG)-RELATED"/>
    <property type="match status" value="1"/>
</dbReference>
<reference evidence="3 4" key="2">
    <citation type="submission" date="2019-08" db="EMBL/GenBank/DDBJ databases">
        <title>Amycolatopsis acidicola sp. nov., isolated from peat swamp forest soil.</title>
        <authorList>
            <person name="Srisuk N."/>
        </authorList>
    </citation>
    <scope>NUCLEOTIDE SEQUENCE [LARGE SCALE GENOMIC DNA]</scope>
    <source>
        <strain evidence="3 4">TBRC 6029</strain>
    </source>
</reference>
<dbReference type="InterPro" id="IPR003692">
    <property type="entry name" value="Hydantoinase_B"/>
</dbReference>
<comment type="caution">
    <text evidence="3">The sequence shown here is derived from an EMBL/GenBank/DDBJ whole genome shotgun (WGS) entry which is preliminary data.</text>
</comment>
<dbReference type="Proteomes" id="UP000320011">
    <property type="component" value="Unassembled WGS sequence"/>
</dbReference>
<evidence type="ECO:0000313" key="4">
    <source>
        <dbReference type="Proteomes" id="UP000320011"/>
    </source>
</evidence>
<dbReference type="Pfam" id="PF02538">
    <property type="entry name" value="Hydantoinase_B"/>
    <property type="match status" value="1"/>
</dbReference>